<dbReference type="PANTHER" id="PTHR12318:SF0">
    <property type="entry name" value="ACYL-COENZYME A DIPHOSPHATASE NUDT19"/>
    <property type="match status" value="1"/>
</dbReference>
<evidence type="ECO:0000256" key="5">
    <source>
        <dbReference type="ARBA" id="ARBA00022842"/>
    </source>
</evidence>
<evidence type="ECO:0000256" key="3">
    <source>
        <dbReference type="ARBA" id="ARBA00022723"/>
    </source>
</evidence>
<feature type="domain" description="Nudix hydrolase" evidence="8">
    <location>
        <begin position="14"/>
        <end position="189"/>
    </location>
</feature>
<feature type="region of interest" description="Disordered" evidence="7">
    <location>
        <begin position="213"/>
        <end position="235"/>
    </location>
</feature>
<dbReference type="Proteomes" id="UP000477543">
    <property type="component" value="Unassembled WGS sequence"/>
</dbReference>
<sequence>MTTKPILDPAVEVPIRRAASVLLLRAADTGFEVFIQHRVSTMDFAAGMVVYPGGRVDAQDAQLVRSGALDARLLAEQAQRWKHSTVWDEGEQQASFHAGEMLAAARREVFEETGLLLDPEQLLPWANWVTPVGYPKRFDTYFFIAVLREDQEPRHQTSEAAISNWIHPEALFAALERKEIKMMRPTQRTLLDAMELGSIAALRSFDREIIPVHPTGKDTNTSTPVLDVELRPRHD</sequence>
<dbReference type="InterPro" id="IPR000086">
    <property type="entry name" value="NUDIX_hydrolase_dom"/>
</dbReference>
<evidence type="ECO:0000256" key="7">
    <source>
        <dbReference type="SAM" id="MobiDB-lite"/>
    </source>
</evidence>
<evidence type="ECO:0000313" key="10">
    <source>
        <dbReference type="EMBL" id="RBM01659.1"/>
    </source>
</evidence>
<keyword evidence="4" id="KW-0378">Hydrolase</keyword>
<dbReference type="PROSITE" id="PS51462">
    <property type="entry name" value="NUDIX"/>
    <property type="match status" value="1"/>
</dbReference>
<dbReference type="Gene3D" id="3.90.79.10">
    <property type="entry name" value="Nucleoside Triphosphate Pyrophosphohydrolase"/>
    <property type="match status" value="2"/>
</dbReference>
<dbReference type="InterPro" id="IPR015797">
    <property type="entry name" value="NUDIX_hydrolase-like_dom_sf"/>
</dbReference>
<keyword evidence="6" id="KW-0464">Manganese</keyword>
<dbReference type="InterPro" id="IPR039121">
    <property type="entry name" value="NUDT19"/>
</dbReference>
<evidence type="ECO:0000313" key="9">
    <source>
        <dbReference type="EMBL" id="NAZ14982.1"/>
    </source>
</evidence>
<evidence type="ECO:0000313" key="12">
    <source>
        <dbReference type="Proteomes" id="UP000477543"/>
    </source>
</evidence>
<protein>
    <submittedName>
        <fullName evidence="10">NUDIX domain-containing protein</fullName>
    </submittedName>
</protein>
<dbReference type="Pfam" id="PF00293">
    <property type="entry name" value="NUDIX"/>
    <property type="match status" value="1"/>
</dbReference>
<dbReference type="CDD" id="cd18870">
    <property type="entry name" value="NUDIX_AcylCoAdiphos_Nudt19"/>
    <property type="match status" value="1"/>
</dbReference>
<evidence type="ECO:0000259" key="8">
    <source>
        <dbReference type="PROSITE" id="PS51462"/>
    </source>
</evidence>
<organism evidence="10 11">
    <name type="scientific">Glutamicibacter soli</name>
    <dbReference type="NCBI Taxonomy" id="453836"/>
    <lineage>
        <taxon>Bacteria</taxon>
        <taxon>Bacillati</taxon>
        <taxon>Actinomycetota</taxon>
        <taxon>Actinomycetes</taxon>
        <taxon>Micrococcales</taxon>
        <taxon>Micrococcaceae</taxon>
        <taxon>Glutamicibacter</taxon>
    </lineage>
</organism>
<dbReference type="GO" id="GO:0046872">
    <property type="term" value="F:metal ion binding"/>
    <property type="evidence" value="ECO:0007669"/>
    <property type="project" value="UniProtKB-KW"/>
</dbReference>
<dbReference type="SUPFAM" id="SSF55811">
    <property type="entry name" value="Nudix"/>
    <property type="match status" value="1"/>
</dbReference>
<evidence type="ECO:0000313" key="11">
    <source>
        <dbReference type="Proteomes" id="UP000252167"/>
    </source>
</evidence>
<accession>A0A365YGI8</accession>
<name>A0A365YGI8_9MICC</name>
<reference evidence="9 12" key="2">
    <citation type="submission" date="2020-01" db="EMBL/GenBank/DDBJ databases">
        <title>Glutamicibacter soli M275.</title>
        <authorList>
            <person name="Meng X."/>
        </authorList>
    </citation>
    <scope>NUCLEOTIDE SEQUENCE [LARGE SCALE GENOMIC DNA]</scope>
    <source>
        <strain evidence="9 12">M275</strain>
    </source>
</reference>
<dbReference type="AlphaFoldDB" id="A0A365YGI8"/>
<dbReference type="Proteomes" id="UP000252167">
    <property type="component" value="Unassembled WGS sequence"/>
</dbReference>
<evidence type="ECO:0000256" key="1">
    <source>
        <dbReference type="ARBA" id="ARBA00001936"/>
    </source>
</evidence>
<dbReference type="PANTHER" id="PTHR12318">
    <property type="entry name" value="TESTOSTERONE-REGULATED PROTEIN RP2"/>
    <property type="match status" value="1"/>
</dbReference>
<dbReference type="RefSeq" id="WP_047120112.1">
    <property type="nucleotide sequence ID" value="NZ_JBNBOD010000001.1"/>
</dbReference>
<keyword evidence="5" id="KW-0460">Magnesium</keyword>
<proteinExistence type="predicted"/>
<comment type="caution">
    <text evidence="10">The sequence shown here is derived from an EMBL/GenBank/DDBJ whole genome shotgun (WGS) entry which is preliminary data.</text>
</comment>
<evidence type="ECO:0000256" key="4">
    <source>
        <dbReference type="ARBA" id="ARBA00022801"/>
    </source>
</evidence>
<gene>
    <name evidence="10" type="ORF">C1H84_07395</name>
    <name evidence="9" type="ORF">GT020_02730</name>
</gene>
<keyword evidence="3" id="KW-0479">Metal-binding</keyword>
<keyword evidence="11" id="KW-1185">Reference proteome</keyword>
<reference evidence="10 11" key="1">
    <citation type="submission" date="2018-01" db="EMBL/GenBank/DDBJ databases">
        <title>Glutamicibacter soli strain NHPC-3 Whole genome sequence and assembly.</title>
        <authorList>
            <person name="Choudhury P."/>
            <person name="Gupta D."/>
            <person name="Sengupta K."/>
            <person name="Jawed A."/>
            <person name="Sultana N."/>
            <person name="Saha P."/>
        </authorList>
    </citation>
    <scope>NUCLEOTIDE SEQUENCE [LARGE SCALE GENOMIC DNA]</scope>
    <source>
        <strain evidence="10 11">NHPC-3</strain>
    </source>
</reference>
<evidence type="ECO:0000256" key="6">
    <source>
        <dbReference type="ARBA" id="ARBA00023211"/>
    </source>
</evidence>
<evidence type="ECO:0000256" key="2">
    <source>
        <dbReference type="ARBA" id="ARBA00001946"/>
    </source>
</evidence>
<comment type="cofactor">
    <cofactor evidence="1">
        <name>Mn(2+)</name>
        <dbReference type="ChEBI" id="CHEBI:29035"/>
    </cofactor>
</comment>
<dbReference type="EMBL" id="POAF01000003">
    <property type="protein sequence ID" value="RBM01659.1"/>
    <property type="molecule type" value="Genomic_DNA"/>
</dbReference>
<dbReference type="GO" id="GO:0016818">
    <property type="term" value="F:hydrolase activity, acting on acid anhydrides, in phosphorus-containing anhydrides"/>
    <property type="evidence" value="ECO:0007669"/>
    <property type="project" value="InterPro"/>
</dbReference>
<dbReference type="EMBL" id="WYDN01000002">
    <property type="protein sequence ID" value="NAZ14982.1"/>
    <property type="molecule type" value="Genomic_DNA"/>
</dbReference>
<comment type="cofactor">
    <cofactor evidence="2">
        <name>Mg(2+)</name>
        <dbReference type="ChEBI" id="CHEBI:18420"/>
    </cofactor>
</comment>